<evidence type="ECO:0000313" key="1">
    <source>
        <dbReference type="EMBL" id="KAL1266667.1"/>
    </source>
</evidence>
<sequence length="308" mass="35199">MMVKQHMLFTLYSICGIVLKGKSASNFKAAYAVLCNLGAHHHYAPCWKGIMPWNEDDLHFHNISKGPRIGQFMNAQDEYKRDRRERQYLHWPFCMRVCGFPPLPHLMTKYPMLRVDNQSESLLSLPVNHRASVSQHPVNSPTGCKCLLRFFNTPLRVWLHLLTMLSMQSQLPFMYRSSITLKSMPAFLAEVECLKHKCRHIPGTSVRRDHCMLPAAGVWGGAWQLCKACGRQCSSSLCVEYYSPCEVLLCGRLLLSHQSDSKLGIGLPGAGPFMEVAWESRDGWRVRSWSVKSICAGERQHRQMCSDR</sequence>
<reference evidence="1 2" key="1">
    <citation type="submission" date="2023-09" db="EMBL/GenBank/DDBJ databases">
        <authorList>
            <person name="Wang M."/>
        </authorList>
    </citation>
    <scope>NUCLEOTIDE SEQUENCE [LARGE SCALE GENOMIC DNA]</scope>
    <source>
        <strain evidence="1">GT-2023</strain>
        <tissue evidence="1">Liver</tissue>
    </source>
</reference>
<comment type="caution">
    <text evidence="1">The sequence shown here is derived from an EMBL/GenBank/DDBJ whole genome shotgun (WGS) entry which is preliminary data.</text>
</comment>
<accession>A0ABR3MPV4</accession>
<protein>
    <recommendedName>
        <fullName evidence="3">Secreted protein</fullName>
    </recommendedName>
</protein>
<name>A0ABR3MPV4_9TELE</name>
<gene>
    <name evidence="1" type="ORF">QQF64_002342</name>
</gene>
<dbReference type="EMBL" id="JAYMGO010000010">
    <property type="protein sequence ID" value="KAL1266667.1"/>
    <property type="molecule type" value="Genomic_DNA"/>
</dbReference>
<evidence type="ECO:0008006" key="3">
    <source>
        <dbReference type="Google" id="ProtNLM"/>
    </source>
</evidence>
<organism evidence="1 2">
    <name type="scientific">Cirrhinus molitorella</name>
    <name type="common">mud carp</name>
    <dbReference type="NCBI Taxonomy" id="172907"/>
    <lineage>
        <taxon>Eukaryota</taxon>
        <taxon>Metazoa</taxon>
        <taxon>Chordata</taxon>
        <taxon>Craniata</taxon>
        <taxon>Vertebrata</taxon>
        <taxon>Euteleostomi</taxon>
        <taxon>Actinopterygii</taxon>
        <taxon>Neopterygii</taxon>
        <taxon>Teleostei</taxon>
        <taxon>Ostariophysi</taxon>
        <taxon>Cypriniformes</taxon>
        <taxon>Cyprinidae</taxon>
        <taxon>Labeoninae</taxon>
        <taxon>Labeonini</taxon>
        <taxon>Cirrhinus</taxon>
    </lineage>
</organism>
<proteinExistence type="predicted"/>
<evidence type="ECO:0000313" key="2">
    <source>
        <dbReference type="Proteomes" id="UP001558613"/>
    </source>
</evidence>
<keyword evidence="2" id="KW-1185">Reference proteome</keyword>
<dbReference type="Proteomes" id="UP001558613">
    <property type="component" value="Unassembled WGS sequence"/>
</dbReference>